<keyword evidence="2" id="KW-1185">Reference proteome</keyword>
<sequence length="191" mass="20628">MNITAELVYAQTEQAVTALLQENRPHFNPVKLLVIGGSSSEIAGGTIGHNSTYEYGEAVVEAVMKVCGDAGVAPAFQCCEHLNRSLIMERETAERYGYEIVWVVPRIKAGGSLATAAWKRFKDPVAVLAIQADAGLDIGQTLIGMHLRRVAVPVRLSISQVGEARISAARTRPLLVGGERARYIPESEETP</sequence>
<evidence type="ECO:0000313" key="1">
    <source>
        <dbReference type="EMBL" id="QUC68414.1"/>
    </source>
</evidence>
<reference evidence="1" key="1">
    <citation type="submission" date="2021-01" db="EMBL/GenBank/DDBJ databases">
        <title>Complete genome sequence of Clostridiales bacterium R-7.</title>
        <authorList>
            <person name="Mahoney-Kurpe S.C."/>
            <person name="Palevich N."/>
            <person name="Koike S."/>
            <person name="Moon C.D."/>
            <person name="Attwood G.T."/>
        </authorList>
    </citation>
    <scope>NUCLEOTIDE SEQUENCE</scope>
    <source>
        <strain evidence="1">R-7</strain>
    </source>
</reference>
<name>A0AC61N3B4_9FIRM</name>
<accession>A0AC61N3B4</accession>
<organism evidence="1 2">
    <name type="scientific">Aristaeella hokkaidonensis</name>
    <dbReference type="NCBI Taxonomy" id="3046382"/>
    <lineage>
        <taxon>Bacteria</taxon>
        <taxon>Bacillati</taxon>
        <taxon>Bacillota</taxon>
        <taxon>Clostridia</taxon>
        <taxon>Eubacteriales</taxon>
        <taxon>Aristaeellaceae</taxon>
        <taxon>Aristaeella</taxon>
    </lineage>
</organism>
<dbReference type="Proteomes" id="UP000682782">
    <property type="component" value="Chromosome"/>
</dbReference>
<protein>
    <submittedName>
        <fullName evidence="1">TIGR01440 family protein</fullName>
    </submittedName>
</protein>
<dbReference type="EMBL" id="CP068393">
    <property type="protein sequence ID" value="QUC68414.1"/>
    <property type="molecule type" value="Genomic_DNA"/>
</dbReference>
<evidence type="ECO:0000313" key="2">
    <source>
        <dbReference type="Proteomes" id="UP000682782"/>
    </source>
</evidence>
<gene>
    <name evidence="1" type="ORF">JYE49_06905</name>
</gene>
<proteinExistence type="predicted"/>